<name>A0A7Y9I9L4_9ACTN</name>
<dbReference type="Proteomes" id="UP000569914">
    <property type="component" value="Unassembled WGS sequence"/>
</dbReference>
<evidence type="ECO:0000313" key="3">
    <source>
        <dbReference type="EMBL" id="NYE72625.1"/>
    </source>
</evidence>
<accession>A0A7Y9I9L4</accession>
<dbReference type="RefSeq" id="WP_179753559.1">
    <property type="nucleotide sequence ID" value="NZ_JACCBU010000001.1"/>
</dbReference>
<feature type="signal peptide" evidence="2">
    <location>
        <begin position="1"/>
        <end position="19"/>
    </location>
</feature>
<feature type="region of interest" description="Disordered" evidence="1">
    <location>
        <begin position="52"/>
        <end position="72"/>
    </location>
</feature>
<feature type="chain" id="PRO_5039335327" evidence="2">
    <location>
        <begin position="20"/>
        <end position="72"/>
    </location>
</feature>
<protein>
    <submittedName>
        <fullName evidence="3">Uncharacterized protein</fullName>
    </submittedName>
</protein>
<evidence type="ECO:0000256" key="1">
    <source>
        <dbReference type="SAM" id="MobiDB-lite"/>
    </source>
</evidence>
<evidence type="ECO:0000313" key="4">
    <source>
        <dbReference type="Proteomes" id="UP000569914"/>
    </source>
</evidence>
<reference evidence="3 4" key="1">
    <citation type="submission" date="2020-07" db="EMBL/GenBank/DDBJ databases">
        <title>Sequencing the genomes of 1000 actinobacteria strains.</title>
        <authorList>
            <person name="Klenk H.-P."/>
        </authorList>
    </citation>
    <scope>NUCLEOTIDE SEQUENCE [LARGE SCALE GENOMIC DNA]</scope>
    <source>
        <strain evidence="3 4">DSM 22083</strain>
    </source>
</reference>
<keyword evidence="2" id="KW-0732">Signal</keyword>
<organism evidence="3 4">
    <name type="scientific">Microlunatus parietis</name>
    <dbReference type="NCBI Taxonomy" id="682979"/>
    <lineage>
        <taxon>Bacteria</taxon>
        <taxon>Bacillati</taxon>
        <taxon>Actinomycetota</taxon>
        <taxon>Actinomycetes</taxon>
        <taxon>Propionibacteriales</taxon>
        <taxon>Propionibacteriaceae</taxon>
        <taxon>Microlunatus</taxon>
    </lineage>
</organism>
<dbReference type="AlphaFoldDB" id="A0A7Y9I9L4"/>
<gene>
    <name evidence="3" type="ORF">BKA15_003954</name>
</gene>
<dbReference type="EMBL" id="JACCBU010000001">
    <property type="protein sequence ID" value="NYE72625.1"/>
    <property type="molecule type" value="Genomic_DNA"/>
</dbReference>
<proteinExistence type="predicted"/>
<keyword evidence="4" id="KW-1185">Reference proteome</keyword>
<evidence type="ECO:0000256" key="2">
    <source>
        <dbReference type="SAM" id="SignalP"/>
    </source>
</evidence>
<comment type="caution">
    <text evidence="3">The sequence shown here is derived from an EMBL/GenBank/DDBJ whole genome shotgun (WGS) entry which is preliminary data.</text>
</comment>
<sequence length="72" mass="7335">MSRSLPRVAAVLITLPALALPGTVAAAERDHGPAPTIPMFVTVADAEHAASTSTACSPRRRPVTATCSRSPG</sequence>